<dbReference type="PANTHER" id="PTHR43222:SF12">
    <property type="entry name" value="NUDIX HYDROLASE"/>
    <property type="match status" value="1"/>
</dbReference>
<keyword evidence="3 5" id="KW-0378">Hydrolase</keyword>
<protein>
    <submittedName>
        <fullName evidence="7">NUDIX domain-containing protein</fullName>
    </submittedName>
</protein>
<feature type="domain" description="Nudix hydrolase" evidence="6">
    <location>
        <begin position="37"/>
        <end position="167"/>
    </location>
</feature>
<accession>A0ABX0ZEY6</accession>
<dbReference type="InterPro" id="IPR020476">
    <property type="entry name" value="Nudix_hydrolase"/>
</dbReference>
<dbReference type="RefSeq" id="WP_168002751.1">
    <property type="nucleotide sequence ID" value="NZ_JAATEO010000024.1"/>
</dbReference>
<sequence length="170" mass="18107">MTGTAYSHCSYCGTAYPPAAPWPRFCAACGETVWRNPLPVAVAVLPVHTDAGLGVVVVRRDIEPARGQLALPGGFIEYGEEWQDALVRELREETGLLADRADATLFAVHSAPAGGTMMVFGELPARPAAALPPSAPTEEATEWLVLTEPVELAFSTHTRVLADFLARHAG</sequence>
<evidence type="ECO:0000256" key="1">
    <source>
        <dbReference type="ARBA" id="ARBA00001946"/>
    </source>
</evidence>
<dbReference type="PROSITE" id="PS51462">
    <property type="entry name" value="NUDIX"/>
    <property type="match status" value="1"/>
</dbReference>
<comment type="caution">
    <text evidence="7">The sequence shown here is derived from an EMBL/GenBank/DDBJ whole genome shotgun (WGS) entry which is preliminary data.</text>
</comment>
<evidence type="ECO:0000259" key="6">
    <source>
        <dbReference type="PROSITE" id="PS51462"/>
    </source>
</evidence>
<dbReference type="InterPro" id="IPR020084">
    <property type="entry name" value="NUDIX_hydrolase_CS"/>
</dbReference>
<organism evidence="7 8">
    <name type="scientific">Micromonospora thermarum</name>
    <dbReference type="NCBI Taxonomy" id="2720024"/>
    <lineage>
        <taxon>Bacteria</taxon>
        <taxon>Bacillati</taxon>
        <taxon>Actinomycetota</taxon>
        <taxon>Actinomycetes</taxon>
        <taxon>Micromonosporales</taxon>
        <taxon>Micromonosporaceae</taxon>
        <taxon>Micromonospora</taxon>
    </lineage>
</organism>
<dbReference type="PANTHER" id="PTHR43222">
    <property type="entry name" value="NUDIX HYDROLASE 23"/>
    <property type="match status" value="1"/>
</dbReference>
<dbReference type="Gene3D" id="3.90.79.10">
    <property type="entry name" value="Nucleoside Triphosphate Pyrophosphohydrolase"/>
    <property type="match status" value="1"/>
</dbReference>
<keyword evidence="4" id="KW-0460">Magnesium</keyword>
<name>A0ABX0ZEY6_9ACTN</name>
<evidence type="ECO:0000256" key="2">
    <source>
        <dbReference type="ARBA" id="ARBA00005582"/>
    </source>
</evidence>
<evidence type="ECO:0000313" key="7">
    <source>
        <dbReference type="EMBL" id="NJP34400.1"/>
    </source>
</evidence>
<dbReference type="PRINTS" id="PR00502">
    <property type="entry name" value="NUDIXFAMILY"/>
</dbReference>
<dbReference type="Pfam" id="PF00293">
    <property type="entry name" value="NUDIX"/>
    <property type="match status" value="1"/>
</dbReference>
<dbReference type="PROSITE" id="PS00893">
    <property type="entry name" value="NUDIX_BOX"/>
    <property type="match status" value="1"/>
</dbReference>
<dbReference type="SUPFAM" id="SSF55811">
    <property type="entry name" value="Nudix"/>
    <property type="match status" value="1"/>
</dbReference>
<comment type="cofactor">
    <cofactor evidence="1">
        <name>Mg(2+)</name>
        <dbReference type="ChEBI" id="CHEBI:18420"/>
    </cofactor>
</comment>
<comment type="similarity">
    <text evidence="2 5">Belongs to the Nudix hydrolase family.</text>
</comment>
<reference evidence="7 8" key="1">
    <citation type="submission" date="2020-03" db="EMBL/GenBank/DDBJ databases">
        <title>WGS of actinomycetes isolated from Thailand.</title>
        <authorList>
            <person name="Thawai C."/>
        </authorList>
    </citation>
    <scope>NUCLEOTIDE SEQUENCE [LARGE SCALE GENOMIC DNA]</scope>
    <source>
        <strain evidence="7 8">HSS6-12</strain>
    </source>
</reference>
<evidence type="ECO:0000256" key="5">
    <source>
        <dbReference type="RuleBase" id="RU003476"/>
    </source>
</evidence>
<keyword evidence="8" id="KW-1185">Reference proteome</keyword>
<gene>
    <name evidence="7" type="ORF">HCJ94_21065</name>
</gene>
<proteinExistence type="inferred from homology"/>
<dbReference type="Proteomes" id="UP000783871">
    <property type="component" value="Unassembled WGS sequence"/>
</dbReference>
<evidence type="ECO:0000313" key="8">
    <source>
        <dbReference type="Proteomes" id="UP000783871"/>
    </source>
</evidence>
<dbReference type="InterPro" id="IPR000086">
    <property type="entry name" value="NUDIX_hydrolase_dom"/>
</dbReference>
<dbReference type="InterPro" id="IPR015797">
    <property type="entry name" value="NUDIX_hydrolase-like_dom_sf"/>
</dbReference>
<evidence type="ECO:0000256" key="3">
    <source>
        <dbReference type="ARBA" id="ARBA00022801"/>
    </source>
</evidence>
<evidence type="ECO:0000256" key="4">
    <source>
        <dbReference type="ARBA" id="ARBA00022842"/>
    </source>
</evidence>
<dbReference type="EMBL" id="JAATEO010000024">
    <property type="protein sequence ID" value="NJP34400.1"/>
    <property type="molecule type" value="Genomic_DNA"/>
</dbReference>